<organism evidence="1 2">
    <name type="scientific">Araneus ventricosus</name>
    <name type="common">Orbweaver spider</name>
    <name type="synonym">Epeira ventricosa</name>
    <dbReference type="NCBI Taxonomy" id="182803"/>
    <lineage>
        <taxon>Eukaryota</taxon>
        <taxon>Metazoa</taxon>
        <taxon>Ecdysozoa</taxon>
        <taxon>Arthropoda</taxon>
        <taxon>Chelicerata</taxon>
        <taxon>Arachnida</taxon>
        <taxon>Araneae</taxon>
        <taxon>Araneomorphae</taxon>
        <taxon>Entelegynae</taxon>
        <taxon>Araneoidea</taxon>
        <taxon>Araneidae</taxon>
        <taxon>Araneus</taxon>
    </lineage>
</organism>
<accession>A0A4Y2AMW7</accession>
<evidence type="ECO:0000313" key="2">
    <source>
        <dbReference type="Proteomes" id="UP000499080"/>
    </source>
</evidence>
<reference evidence="1 2" key="1">
    <citation type="journal article" date="2019" name="Sci. Rep.">
        <title>Orb-weaving spider Araneus ventricosus genome elucidates the spidroin gene catalogue.</title>
        <authorList>
            <person name="Kono N."/>
            <person name="Nakamura H."/>
            <person name="Ohtoshi R."/>
            <person name="Moran D.A.P."/>
            <person name="Shinohara A."/>
            <person name="Yoshida Y."/>
            <person name="Fujiwara M."/>
            <person name="Mori M."/>
            <person name="Tomita M."/>
            <person name="Arakawa K."/>
        </authorList>
    </citation>
    <scope>NUCLEOTIDE SEQUENCE [LARGE SCALE GENOMIC DNA]</scope>
</reference>
<proteinExistence type="predicted"/>
<evidence type="ECO:0000313" key="1">
    <source>
        <dbReference type="EMBL" id="GBL80586.1"/>
    </source>
</evidence>
<dbReference type="Proteomes" id="UP000499080">
    <property type="component" value="Unassembled WGS sequence"/>
</dbReference>
<dbReference type="EMBL" id="BGPR01000022">
    <property type="protein sequence ID" value="GBL80586.1"/>
    <property type="molecule type" value="Genomic_DNA"/>
</dbReference>
<dbReference type="AlphaFoldDB" id="A0A4Y2AMW7"/>
<comment type="caution">
    <text evidence="1">The sequence shown here is derived from an EMBL/GenBank/DDBJ whole genome shotgun (WGS) entry which is preliminary data.</text>
</comment>
<name>A0A4Y2AMW7_ARAVE</name>
<sequence>MKNSIGAPQLSFLPIGASIQLGSQISPNSSKNRRKVLGYLHQIQKNSLQKCDREIAGTWLCCLRSEPYISKGPETHPFNAASCLSSRELIEPHLQQPSRSFWA</sequence>
<protein>
    <submittedName>
        <fullName evidence="1">Uncharacterized protein</fullName>
    </submittedName>
</protein>
<gene>
    <name evidence="1" type="ORF">AVEN_225272_1</name>
</gene>
<keyword evidence="2" id="KW-1185">Reference proteome</keyword>